<dbReference type="OrthoDB" id="1720400at2759"/>
<comment type="caution">
    <text evidence="8">The sequence shown here is derived from an EMBL/GenBank/DDBJ whole genome shotgun (WGS) entry which is preliminary data.</text>
</comment>
<sequence>MIQSFVSALMVKGCCRFEKMGFEEDELIEKNRMALSPLHSCGFGMNGFEKNKMKKSLALAFTQGFEKPYRLFRGVFQLVVRAISLPMEDSVMSSDSEPLSKGLDMDLDENGEVDSTEIPDFSEEYLTKFCREASVAFFNEFGLISHQINSYNDFVKNGIQKLFDSMAEITVEPGFDPSKKGDGEWRYASVRFGKVTLERPRFWTGEKADSDKEYLNLMPRHARLQNMTYSSRLKLEIEVEVFTQMLMKSDKFKTGKEKYLHKEVISTDKRDVVIGRIPVMVKSDLCWMNDLDKGDCDFDHGGYFLIKGAEKVSF</sequence>
<gene>
    <name evidence="8" type="ORF">HHK36_023400</name>
</gene>
<evidence type="ECO:0000256" key="3">
    <source>
        <dbReference type="ARBA" id="ARBA00022478"/>
    </source>
</evidence>
<comment type="similarity">
    <text evidence="1">Belongs to the RNA polymerase beta chain family.</text>
</comment>
<dbReference type="AlphaFoldDB" id="A0A834YN62"/>
<evidence type="ECO:0000259" key="7">
    <source>
        <dbReference type="Pfam" id="PF04563"/>
    </source>
</evidence>
<protein>
    <recommendedName>
        <fullName evidence="2">DNA-directed RNA polymerase</fullName>
        <ecNumber evidence="2">2.7.7.6</ecNumber>
    </recommendedName>
</protein>
<evidence type="ECO:0000313" key="8">
    <source>
        <dbReference type="EMBL" id="KAF8391100.1"/>
    </source>
</evidence>
<dbReference type="Pfam" id="PF04563">
    <property type="entry name" value="RNA_pol_Rpb2_1"/>
    <property type="match status" value="1"/>
</dbReference>
<dbReference type="InterPro" id="IPR007644">
    <property type="entry name" value="RNA_pol_bsu_protrusion"/>
</dbReference>
<dbReference type="PANTHER" id="PTHR20856">
    <property type="entry name" value="DNA-DIRECTED RNA POLYMERASE I SUBUNIT 2"/>
    <property type="match status" value="1"/>
</dbReference>
<keyword evidence="5" id="KW-0548">Nucleotidyltransferase</keyword>
<accession>A0A834YN62</accession>
<dbReference type="GO" id="GO:0003677">
    <property type="term" value="F:DNA binding"/>
    <property type="evidence" value="ECO:0007669"/>
    <property type="project" value="InterPro"/>
</dbReference>
<dbReference type="Proteomes" id="UP000655225">
    <property type="component" value="Unassembled WGS sequence"/>
</dbReference>
<reference evidence="8 9" key="1">
    <citation type="submission" date="2020-04" db="EMBL/GenBank/DDBJ databases">
        <title>Plant Genome Project.</title>
        <authorList>
            <person name="Zhang R.-G."/>
        </authorList>
    </citation>
    <scope>NUCLEOTIDE SEQUENCE [LARGE SCALE GENOMIC DNA]</scope>
    <source>
        <strain evidence="8">YNK0</strain>
        <tissue evidence="8">Leaf</tissue>
    </source>
</reference>
<keyword evidence="3" id="KW-0240">DNA-directed RNA polymerase</keyword>
<dbReference type="FunFam" id="3.90.1100.10:FF:000015">
    <property type="entry name" value="DNA-directed RNA polymerase subunit beta"/>
    <property type="match status" value="1"/>
</dbReference>
<dbReference type="GO" id="GO:0003899">
    <property type="term" value="F:DNA-directed RNA polymerase activity"/>
    <property type="evidence" value="ECO:0007669"/>
    <property type="project" value="UniProtKB-EC"/>
</dbReference>
<dbReference type="OMA" id="NANAVGH"/>
<evidence type="ECO:0000256" key="6">
    <source>
        <dbReference type="ARBA" id="ARBA00023163"/>
    </source>
</evidence>
<keyword evidence="9" id="KW-1185">Reference proteome</keyword>
<evidence type="ECO:0000256" key="2">
    <source>
        <dbReference type="ARBA" id="ARBA00012418"/>
    </source>
</evidence>
<dbReference type="SUPFAM" id="SSF64484">
    <property type="entry name" value="beta and beta-prime subunits of DNA dependent RNA-polymerase"/>
    <property type="match status" value="1"/>
</dbReference>
<dbReference type="InterPro" id="IPR015712">
    <property type="entry name" value="DNA-dir_RNA_pol_su2"/>
</dbReference>
<evidence type="ECO:0000256" key="1">
    <source>
        <dbReference type="ARBA" id="ARBA00006835"/>
    </source>
</evidence>
<dbReference type="GO" id="GO:0006351">
    <property type="term" value="P:DNA-templated transcription"/>
    <property type="evidence" value="ECO:0007669"/>
    <property type="project" value="InterPro"/>
</dbReference>
<dbReference type="EMBL" id="JABCRI010000017">
    <property type="protein sequence ID" value="KAF8391100.1"/>
    <property type="molecule type" value="Genomic_DNA"/>
</dbReference>
<dbReference type="GO" id="GO:0000428">
    <property type="term" value="C:DNA-directed RNA polymerase complex"/>
    <property type="evidence" value="ECO:0007669"/>
    <property type="project" value="UniProtKB-KW"/>
</dbReference>
<proteinExistence type="inferred from homology"/>
<keyword evidence="4" id="KW-0808">Transferase</keyword>
<keyword evidence="6" id="KW-0804">Transcription</keyword>
<feature type="domain" description="RNA polymerase beta subunit protrusion" evidence="7">
    <location>
        <begin position="142"/>
        <end position="312"/>
    </location>
</feature>
<name>A0A834YN62_TETSI</name>
<dbReference type="Gene3D" id="3.90.1100.10">
    <property type="match status" value="1"/>
</dbReference>
<dbReference type="GO" id="GO:0032549">
    <property type="term" value="F:ribonucleoside binding"/>
    <property type="evidence" value="ECO:0007669"/>
    <property type="project" value="InterPro"/>
</dbReference>
<evidence type="ECO:0000256" key="5">
    <source>
        <dbReference type="ARBA" id="ARBA00022695"/>
    </source>
</evidence>
<evidence type="ECO:0000256" key="4">
    <source>
        <dbReference type="ARBA" id="ARBA00022679"/>
    </source>
</evidence>
<organism evidence="8 9">
    <name type="scientific">Tetracentron sinense</name>
    <name type="common">Spur-leaf</name>
    <dbReference type="NCBI Taxonomy" id="13715"/>
    <lineage>
        <taxon>Eukaryota</taxon>
        <taxon>Viridiplantae</taxon>
        <taxon>Streptophyta</taxon>
        <taxon>Embryophyta</taxon>
        <taxon>Tracheophyta</taxon>
        <taxon>Spermatophyta</taxon>
        <taxon>Magnoliopsida</taxon>
        <taxon>Trochodendrales</taxon>
        <taxon>Trochodendraceae</taxon>
        <taxon>Tetracentron</taxon>
    </lineage>
</organism>
<evidence type="ECO:0000313" key="9">
    <source>
        <dbReference type="Proteomes" id="UP000655225"/>
    </source>
</evidence>
<dbReference type="EC" id="2.7.7.6" evidence="2"/>